<dbReference type="EMBL" id="PPXF01000067">
    <property type="protein sequence ID" value="POH59154.1"/>
    <property type="molecule type" value="Genomic_DNA"/>
</dbReference>
<organism evidence="1 2">
    <name type="scientific">Cryobacterium zongtaii</name>
    <dbReference type="NCBI Taxonomy" id="1259217"/>
    <lineage>
        <taxon>Bacteria</taxon>
        <taxon>Bacillati</taxon>
        <taxon>Actinomycetota</taxon>
        <taxon>Actinomycetes</taxon>
        <taxon>Micrococcales</taxon>
        <taxon>Microbacteriaceae</taxon>
        <taxon>Cryobacterium</taxon>
    </lineage>
</organism>
<evidence type="ECO:0000313" key="2">
    <source>
        <dbReference type="Proteomes" id="UP000237104"/>
    </source>
</evidence>
<name>A0A2S3Z5G9_9MICO</name>
<evidence type="ECO:0000313" key="1">
    <source>
        <dbReference type="EMBL" id="POH59154.1"/>
    </source>
</evidence>
<reference evidence="1 2" key="1">
    <citation type="submission" date="2018-01" db="EMBL/GenBank/DDBJ databases">
        <title>Cryobacterium sp. nov., from glaciers in China.</title>
        <authorList>
            <person name="Liu Q."/>
            <person name="Xin Y.-H."/>
        </authorList>
    </citation>
    <scope>NUCLEOTIDE SEQUENCE [LARGE SCALE GENOMIC DNA]</scope>
    <source>
        <strain evidence="1 2">TMB1-8</strain>
    </source>
</reference>
<proteinExistence type="predicted"/>
<comment type="caution">
    <text evidence="1">The sequence shown here is derived from an EMBL/GenBank/DDBJ whole genome shotgun (WGS) entry which is preliminary data.</text>
</comment>
<gene>
    <name evidence="1" type="ORF">C3B59_18245</name>
</gene>
<sequence>MGRRNGRLGRLLHTGLLLNVRLLDGGLLNGVGLLLDVGLHLWCAGLLPLGHGHGLRWWGTDRCLGLNRLGFWINQGLRTTPCTRTCGQTNRKSHR</sequence>
<protein>
    <submittedName>
        <fullName evidence="1">Uncharacterized protein</fullName>
    </submittedName>
</protein>
<accession>A0A2S3Z5G9</accession>
<dbReference type="AlphaFoldDB" id="A0A2S3Z5G9"/>
<dbReference type="Proteomes" id="UP000237104">
    <property type="component" value="Unassembled WGS sequence"/>
</dbReference>